<keyword evidence="2" id="KW-1185">Reference proteome</keyword>
<protein>
    <recommendedName>
        <fullName evidence="3">Transposase</fullName>
    </recommendedName>
</protein>
<gene>
    <name evidence="1" type="ORF">V5J35_003704</name>
</gene>
<dbReference type="EMBL" id="JBEWTB010000002">
    <property type="protein sequence ID" value="MET4758512.1"/>
    <property type="molecule type" value="Genomic_DNA"/>
</dbReference>
<proteinExistence type="predicted"/>
<name>A0ABV2SL61_9GAMM</name>
<dbReference type="Proteomes" id="UP001549366">
    <property type="component" value="Unassembled WGS sequence"/>
</dbReference>
<dbReference type="RefSeq" id="WP_354008590.1">
    <property type="nucleotide sequence ID" value="NZ_JBEWTA010000001.1"/>
</dbReference>
<sequence length="49" mass="5376">MIEKSAVVAAKALALNEIICCLAKNLLEMPLLSCKYFGKSKTTIRNNYG</sequence>
<accession>A0ABV2SL61</accession>
<comment type="caution">
    <text evidence="1">The sequence shown here is derived from an EMBL/GenBank/DDBJ whole genome shotgun (WGS) entry which is preliminary data.</text>
</comment>
<reference evidence="1 2" key="1">
    <citation type="submission" date="2024-06" db="EMBL/GenBank/DDBJ databases">
        <title>Genomic Encyclopedia of Type Strains, Phase V (KMG-V): Genome sequencing to study the core and pangenomes of soil and plant-associated prokaryotes.</title>
        <authorList>
            <person name="Whitman W."/>
        </authorList>
    </citation>
    <scope>NUCLEOTIDE SEQUENCE [LARGE SCALE GENOMIC DNA]</scope>
    <source>
        <strain evidence="1 2">NE40</strain>
    </source>
</reference>
<evidence type="ECO:0008006" key="3">
    <source>
        <dbReference type="Google" id="ProtNLM"/>
    </source>
</evidence>
<organism evidence="1 2">
    <name type="scientific">Endozoicomonas lisbonensis</name>
    <dbReference type="NCBI Taxonomy" id="3120522"/>
    <lineage>
        <taxon>Bacteria</taxon>
        <taxon>Pseudomonadati</taxon>
        <taxon>Pseudomonadota</taxon>
        <taxon>Gammaproteobacteria</taxon>
        <taxon>Oceanospirillales</taxon>
        <taxon>Endozoicomonadaceae</taxon>
        <taxon>Endozoicomonas</taxon>
    </lineage>
</organism>
<evidence type="ECO:0000313" key="1">
    <source>
        <dbReference type="EMBL" id="MET4758512.1"/>
    </source>
</evidence>
<evidence type="ECO:0000313" key="2">
    <source>
        <dbReference type="Proteomes" id="UP001549366"/>
    </source>
</evidence>